<feature type="domain" description="ACT" evidence="4">
    <location>
        <begin position="671"/>
        <end position="745"/>
    </location>
</feature>
<protein>
    <submittedName>
        <fullName evidence="7">GTP pyrophosphokinase</fullName>
    </submittedName>
</protein>
<feature type="domain" description="HD" evidence="5">
    <location>
        <begin position="60"/>
        <end position="157"/>
    </location>
</feature>
<evidence type="ECO:0000259" key="4">
    <source>
        <dbReference type="PROSITE" id="PS51671"/>
    </source>
</evidence>
<comment type="similarity">
    <text evidence="3">Belongs to the relA/spoT family.</text>
</comment>
<accession>A0ABY0V7P0</accession>
<dbReference type="CDD" id="cd05399">
    <property type="entry name" value="NT_Rel-Spo_like"/>
    <property type="match status" value="1"/>
</dbReference>
<dbReference type="InterPro" id="IPR043519">
    <property type="entry name" value="NT_sf"/>
</dbReference>
<dbReference type="Gene3D" id="3.30.70.260">
    <property type="match status" value="1"/>
</dbReference>
<dbReference type="SUPFAM" id="SSF81271">
    <property type="entry name" value="TGS-like"/>
    <property type="match status" value="1"/>
</dbReference>
<dbReference type="InterPro" id="IPR004811">
    <property type="entry name" value="RelA/Spo_fam"/>
</dbReference>
<dbReference type="EMBL" id="LT629792">
    <property type="protein sequence ID" value="SDT95423.1"/>
    <property type="molecule type" value="Genomic_DNA"/>
</dbReference>
<dbReference type="InterPro" id="IPR004095">
    <property type="entry name" value="TGS"/>
</dbReference>
<reference evidence="7 8" key="1">
    <citation type="submission" date="2016-10" db="EMBL/GenBank/DDBJ databases">
        <authorList>
            <person name="Varghese N."/>
            <person name="Submissions S."/>
        </authorList>
    </citation>
    <scope>NUCLEOTIDE SEQUENCE [LARGE SCALE GENOMIC DNA]</scope>
    <source>
        <strain evidence="7 8">DSM 9169</strain>
    </source>
</reference>
<dbReference type="InterPro" id="IPR033655">
    <property type="entry name" value="TGS_RelA/SpoT"/>
</dbReference>
<dbReference type="Proteomes" id="UP000198976">
    <property type="component" value="Chromosome I"/>
</dbReference>
<evidence type="ECO:0000256" key="2">
    <source>
        <dbReference type="ARBA" id="ARBA00048244"/>
    </source>
</evidence>
<dbReference type="PANTHER" id="PTHR21262">
    <property type="entry name" value="GUANOSINE-3',5'-BIS DIPHOSPHATE 3'-PYROPHOSPHOHYDROLASE"/>
    <property type="match status" value="1"/>
</dbReference>
<dbReference type="CDD" id="cd01668">
    <property type="entry name" value="TGS_RSH"/>
    <property type="match status" value="1"/>
</dbReference>
<dbReference type="Gene3D" id="1.10.3210.10">
    <property type="entry name" value="Hypothetical protein af1432"/>
    <property type="match status" value="1"/>
</dbReference>
<evidence type="ECO:0000313" key="8">
    <source>
        <dbReference type="Proteomes" id="UP000198976"/>
    </source>
</evidence>
<evidence type="ECO:0000259" key="6">
    <source>
        <dbReference type="PROSITE" id="PS51880"/>
    </source>
</evidence>
<dbReference type="PROSITE" id="PS51880">
    <property type="entry name" value="TGS"/>
    <property type="match status" value="1"/>
</dbReference>
<dbReference type="Pfam" id="PF13291">
    <property type="entry name" value="ACT_4"/>
    <property type="match status" value="1"/>
</dbReference>
<dbReference type="InterPro" id="IPR012675">
    <property type="entry name" value="Beta-grasp_dom_sf"/>
</dbReference>
<dbReference type="InterPro" id="IPR003607">
    <property type="entry name" value="HD/PDEase_dom"/>
</dbReference>
<dbReference type="InterPro" id="IPR045600">
    <property type="entry name" value="RelA/SpoT_AH_RIS"/>
</dbReference>
<dbReference type="Gene3D" id="3.10.20.30">
    <property type="match status" value="1"/>
</dbReference>
<comment type="pathway">
    <text evidence="1">Purine metabolism; ppGpp biosynthesis; ppGpp from GTP: step 1/2.</text>
</comment>
<dbReference type="Gene3D" id="3.30.460.10">
    <property type="entry name" value="Beta Polymerase, domain 2"/>
    <property type="match status" value="1"/>
</dbReference>
<dbReference type="InterPro" id="IPR002912">
    <property type="entry name" value="ACT_dom"/>
</dbReference>
<dbReference type="CDD" id="cd00077">
    <property type="entry name" value="HDc"/>
    <property type="match status" value="1"/>
</dbReference>
<dbReference type="SMART" id="SM00954">
    <property type="entry name" value="RelA_SpoT"/>
    <property type="match status" value="1"/>
</dbReference>
<dbReference type="NCBIfam" id="TIGR00691">
    <property type="entry name" value="spoT_relA"/>
    <property type="match status" value="1"/>
</dbReference>
<dbReference type="PROSITE" id="PS51671">
    <property type="entry name" value="ACT"/>
    <property type="match status" value="1"/>
</dbReference>
<proteinExistence type="inferred from homology"/>
<evidence type="ECO:0000256" key="3">
    <source>
        <dbReference type="RuleBase" id="RU003847"/>
    </source>
</evidence>
<feature type="domain" description="TGS" evidence="6">
    <location>
        <begin position="404"/>
        <end position="465"/>
    </location>
</feature>
<evidence type="ECO:0000256" key="1">
    <source>
        <dbReference type="ARBA" id="ARBA00004976"/>
    </source>
</evidence>
<name>A0ABY0V7P0_9ACTO</name>
<dbReference type="SUPFAM" id="SSF55021">
    <property type="entry name" value="ACT-like"/>
    <property type="match status" value="1"/>
</dbReference>
<dbReference type="InterPro" id="IPR012676">
    <property type="entry name" value="TGS-like"/>
</dbReference>
<dbReference type="SMART" id="SM00471">
    <property type="entry name" value="HDc"/>
    <property type="match status" value="1"/>
</dbReference>
<keyword evidence="8" id="KW-1185">Reference proteome</keyword>
<dbReference type="Pfam" id="PF13328">
    <property type="entry name" value="HD_4"/>
    <property type="match status" value="1"/>
</dbReference>
<gene>
    <name evidence="7" type="ORF">SAMN04489714_1194</name>
</gene>
<evidence type="ECO:0000313" key="7">
    <source>
        <dbReference type="EMBL" id="SDT95423.1"/>
    </source>
</evidence>
<sequence length="758" mass="84436">MRSGLVWFGSRGRTTAPEIEPLVRALRANHPKADISVIERAYETAEVHHRGQKRASGEPYITHPVAVATILAEMGMTTPTLVAALLHDTVEDTDYTVEQLTADFGESIALLVDGVTKLDKIRYGTAAQSETLRKMIVAMSRDIRVLLIKLADRLHNARTWKYVSPESAKRKAKETLEIYAPLAHRLGMNTIKWELEELSFKTMLPEIYEEIDRLVQQRTPRRETYLRDVIAQIEEDLRRAGIRGTVGGRPKNHYSIYQKMIVRGKAFDEIFDLVAVRVLVDSVKDCYAVLGAMHGRWNPIPGRFKDYIAMPKFNFYESLHTTVVGPGGKPVEIQIRTYEMHERAENGVAAHWKYKENPNATSGTSDAMSTNEQMNWLRALVEMERETGDPEEFLDSLRYEIAGEEVYVFTPRGEVVVLPAHATPVDFAYAVHTEVGHHTVGARVNARLVPLDTQLESGDTCEIITSKSEKAGPSHDWLAFVASPRARSKIKSWFSRERREGAIEAGKEALARAMRKQNLPLQRLMNHESILSVATDLGYQDVSGLYAAVGENHLSAHNVVSKLVENLGGGAGTEETLAEGITPGDTRTRKATSDVGIVVSGMSSNDIWVKLARCCSPVPGDPIMGFITRGQGVSVHHSDCLNAARLEELHPERLIDVSWDTNRSNAQYRVQIELRSLDRAGLLSDLTKVLSDYSVNILTGSMSTSADQVASTRFTFELADMAHLNAVLSALRRVDGVFEARRVTGTRKRARESRADES</sequence>
<dbReference type="Pfam" id="PF19296">
    <property type="entry name" value="RelA_AH_RIS"/>
    <property type="match status" value="1"/>
</dbReference>
<dbReference type="PANTHER" id="PTHR21262:SF31">
    <property type="entry name" value="GTP PYROPHOSPHOKINASE"/>
    <property type="match status" value="1"/>
</dbReference>
<dbReference type="InterPro" id="IPR045865">
    <property type="entry name" value="ACT-like_dom_sf"/>
</dbReference>
<comment type="catalytic activity">
    <reaction evidence="2">
        <text>GTP + ATP = guanosine 3'-diphosphate 5'-triphosphate + AMP</text>
        <dbReference type="Rhea" id="RHEA:22088"/>
        <dbReference type="ChEBI" id="CHEBI:30616"/>
        <dbReference type="ChEBI" id="CHEBI:37565"/>
        <dbReference type="ChEBI" id="CHEBI:142410"/>
        <dbReference type="ChEBI" id="CHEBI:456215"/>
        <dbReference type="EC" id="2.7.6.5"/>
    </reaction>
</comment>
<dbReference type="SUPFAM" id="SSF109604">
    <property type="entry name" value="HD-domain/PDEase-like"/>
    <property type="match status" value="1"/>
</dbReference>
<evidence type="ECO:0000259" key="5">
    <source>
        <dbReference type="PROSITE" id="PS51831"/>
    </source>
</evidence>
<dbReference type="SUPFAM" id="SSF81301">
    <property type="entry name" value="Nucleotidyltransferase"/>
    <property type="match status" value="1"/>
</dbReference>
<dbReference type="Pfam" id="PF02824">
    <property type="entry name" value="TGS"/>
    <property type="match status" value="1"/>
</dbReference>
<comment type="function">
    <text evidence="3">In eubacteria ppGpp (guanosine 3'-diphosphate 5'-diphosphate) is a mediator of the stringent response that coordinates a variety of cellular activities in response to changes in nutritional abundance.</text>
</comment>
<dbReference type="CDD" id="cd04876">
    <property type="entry name" value="ACT_RelA-SpoT"/>
    <property type="match status" value="1"/>
</dbReference>
<dbReference type="InterPro" id="IPR006674">
    <property type="entry name" value="HD_domain"/>
</dbReference>
<dbReference type="InterPro" id="IPR007685">
    <property type="entry name" value="RelA_SpoT"/>
</dbReference>
<dbReference type="PROSITE" id="PS51831">
    <property type="entry name" value="HD"/>
    <property type="match status" value="1"/>
</dbReference>
<organism evidence="7 8">
    <name type="scientific">Schaalia radingae</name>
    <dbReference type="NCBI Taxonomy" id="131110"/>
    <lineage>
        <taxon>Bacteria</taxon>
        <taxon>Bacillati</taxon>
        <taxon>Actinomycetota</taxon>
        <taxon>Actinomycetes</taxon>
        <taxon>Actinomycetales</taxon>
        <taxon>Actinomycetaceae</taxon>
        <taxon>Schaalia</taxon>
    </lineage>
</organism>
<dbReference type="Pfam" id="PF04607">
    <property type="entry name" value="RelA_SpoT"/>
    <property type="match status" value="1"/>
</dbReference>